<dbReference type="OrthoDB" id="20507at2759"/>
<evidence type="ECO:0000313" key="3">
    <source>
        <dbReference type="EMBL" id="GAP86800.1"/>
    </source>
</evidence>
<evidence type="ECO:0000259" key="2">
    <source>
        <dbReference type="PROSITE" id="PS50174"/>
    </source>
</evidence>
<dbReference type="Proteomes" id="UP000054516">
    <property type="component" value="Unassembled WGS sequence"/>
</dbReference>
<name>A0A1W2TFH3_ROSNE</name>
<dbReference type="GO" id="GO:0005634">
    <property type="term" value="C:nucleus"/>
    <property type="evidence" value="ECO:0007669"/>
    <property type="project" value="TreeGrafter"/>
</dbReference>
<dbReference type="PROSITE" id="PS50174">
    <property type="entry name" value="G_PATCH"/>
    <property type="match status" value="1"/>
</dbReference>
<accession>A0A1W2TFH3</accession>
<dbReference type="InterPro" id="IPR000467">
    <property type="entry name" value="G_patch_dom"/>
</dbReference>
<organism evidence="3">
    <name type="scientific">Rosellinia necatrix</name>
    <name type="common">White root-rot fungus</name>
    <dbReference type="NCBI Taxonomy" id="77044"/>
    <lineage>
        <taxon>Eukaryota</taxon>
        <taxon>Fungi</taxon>
        <taxon>Dikarya</taxon>
        <taxon>Ascomycota</taxon>
        <taxon>Pezizomycotina</taxon>
        <taxon>Sordariomycetes</taxon>
        <taxon>Xylariomycetidae</taxon>
        <taxon>Xylariales</taxon>
        <taxon>Xylariaceae</taxon>
        <taxon>Rosellinia</taxon>
    </lineage>
</organism>
<gene>
    <name evidence="3" type="ORF">SAMD00023353_2100770</name>
</gene>
<proteinExistence type="predicted"/>
<feature type="domain" description="G-patch" evidence="2">
    <location>
        <begin position="152"/>
        <end position="223"/>
    </location>
</feature>
<dbReference type="GO" id="GO:0003723">
    <property type="term" value="F:RNA binding"/>
    <property type="evidence" value="ECO:0007669"/>
    <property type="project" value="TreeGrafter"/>
</dbReference>
<dbReference type="EMBL" id="DF977466">
    <property type="protein sequence ID" value="GAP86800.1"/>
    <property type="molecule type" value="Genomic_DNA"/>
</dbReference>
<evidence type="ECO:0000256" key="1">
    <source>
        <dbReference type="SAM" id="MobiDB-lite"/>
    </source>
</evidence>
<dbReference type="PANTHER" id="PTHR13384:SF19">
    <property type="entry name" value="G PATCH DOMAIN-CONTAINING PROTEIN 1"/>
    <property type="match status" value="1"/>
</dbReference>
<dbReference type="AlphaFoldDB" id="A0A1W2TFH3"/>
<dbReference type="GO" id="GO:0006397">
    <property type="term" value="P:mRNA processing"/>
    <property type="evidence" value="ECO:0007669"/>
    <property type="project" value="InterPro"/>
</dbReference>
<dbReference type="STRING" id="77044.A0A1W2TFH3"/>
<feature type="region of interest" description="Disordered" evidence="1">
    <location>
        <begin position="675"/>
        <end position="753"/>
    </location>
</feature>
<keyword evidence="4" id="KW-1185">Reference proteome</keyword>
<feature type="compositionally biased region" description="Basic and acidic residues" evidence="1">
    <location>
        <begin position="731"/>
        <end position="741"/>
    </location>
</feature>
<dbReference type="InterPro" id="IPR011666">
    <property type="entry name" value="DUF1604"/>
</dbReference>
<sequence length="753" mass="79930">MSYKRNRAQFEADLQAQQSPFVLFGTPLPPLDPEVRDDGSYVPVWQQEVRDERGRKRLHGAFTGGWSAGYFNTVGSKEGWTPSTFVSSRANRHKEEEKTAQQRIEDFMDEEDLADAAEAEKLQTAEGFAGLGSTEEDGIRRGGLADLFRVQGETMGVKLLRRMGWKDGQGIGPKVRRKARLEVGARPNTMQNAGETYLFAPENVAMIAFIKKRDRKGLGYEGESRLTSVGNLAKPEAGESSDEEALGAPLRRPGLLKKEKKNKFGKGGIGIGVLNDTGSDDEDPFEIGPKISYNRVIGGDKKKKKNGTTTTANPTLGAIPVFRSRKNILARTSKSLRKCHDGRLPIDGFVFGTEVDALVSSIDTADQYPPPQIPPGWKPSKQRQAEAGSAGYVSTADAARASKLDPKSRAALLGEAQLPGKSVFDFLSPEARERLASATGKADLPPALGEVPAAFALTEAERQRELLRQLPELDKATAAAALARGASSAGPAPYADDEAKRGRYRAYLEYAAGLSETVPVRAPGTGAQAWARELHEFASCARIFKPMTGLMASRFTTSTAKPANTTAAVAAAGSAGDLLHVPPEKPKDPAEEAASLGMYGAMTRSVTDFYPTRLLCKRFNVPPPAHVQPDAEADAGGRSSTTAAGGFAAAMGMGARTGLGEGAVTLDELMRQAQAAAAVDPADQRPDNAGSGSGSGSAAGSNTQAAALGKQLAQTTRAAPVQVNADVNDALEGKRAQDDVLKAIFGDSSDEED</sequence>
<dbReference type="PANTHER" id="PTHR13384">
    <property type="entry name" value="G PATCH DOMAIN-CONTAINING PROTEIN 1"/>
    <property type="match status" value="1"/>
</dbReference>
<dbReference type="Pfam" id="PF26093">
    <property type="entry name" value="HTH_TGH"/>
    <property type="match status" value="1"/>
</dbReference>
<dbReference type="Pfam" id="PF07713">
    <property type="entry name" value="DUF1604"/>
    <property type="match status" value="1"/>
</dbReference>
<dbReference type="OMA" id="MIQFVRK"/>
<protein>
    <submittedName>
        <fullName evidence="3">Putative G patch domain-containing protein 1</fullName>
    </submittedName>
</protein>
<evidence type="ECO:0000313" key="4">
    <source>
        <dbReference type="Proteomes" id="UP000054516"/>
    </source>
</evidence>
<dbReference type="Pfam" id="PF01585">
    <property type="entry name" value="G-patch"/>
    <property type="match status" value="1"/>
</dbReference>
<reference evidence="3" key="1">
    <citation type="submission" date="2016-03" db="EMBL/GenBank/DDBJ databases">
        <title>Draft genome sequence of Rosellinia necatrix.</title>
        <authorList>
            <person name="Kanematsu S."/>
        </authorList>
    </citation>
    <scope>NUCLEOTIDE SEQUENCE [LARGE SCALE GENOMIC DNA]</scope>
    <source>
        <strain evidence="3">W97</strain>
    </source>
</reference>